<dbReference type="Pfam" id="PF07963">
    <property type="entry name" value="N_methyl"/>
    <property type="match status" value="1"/>
</dbReference>
<dbReference type="NCBIfam" id="TIGR04294">
    <property type="entry name" value="pre_pil_HX9DG"/>
    <property type="match status" value="1"/>
</dbReference>
<dbReference type="NCBIfam" id="TIGR02532">
    <property type="entry name" value="IV_pilin_GFxxxE"/>
    <property type="match status" value="1"/>
</dbReference>
<dbReference type="PANTHER" id="PTHR30093">
    <property type="entry name" value="GENERAL SECRETION PATHWAY PROTEIN G"/>
    <property type="match status" value="1"/>
</dbReference>
<feature type="domain" description="DUF1559" evidence="1">
    <location>
        <begin position="41"/>
        <end position="327"/>
    </location>
</feature>
<dbReference type="KEGG" id="aagg:ETAA8_15590"/>
<evidence type="ECO:0000313" key="3">
    <source>
        <dbReference type="Proteomes" id="UP000315017"/>
    </source>
</evidence>
<dbReference type="InterPro" id="IPR045584">
    <property type="entry name" value="Pilin-like"/>
</dbReference>
<dbReference type="EMBL" id="CP036274">
    <property type="protein sequence ID" value="QDU26481.1"/>
    <property type="molecule type" value="Genomic_DNA"/>
</dbReference>
<proteinExistence type="predicted"/>
<accession>A0A517Y8F8</accession>
<reference evidence="2 3" key="1">
    <citation type="submission" date="2019-02" db="EMBL/GenBank/DDBJ databases">
        <title>Deep-cultivation of Planctomycetes and their phenomic and genomic characterization uncovers novel biology.</title>
        <authorList>
            <person name="Wiegand S."/>
            <person name="Jogler M."/>
            <person name="Boedeker C."/>
            <person name="Pinto D."/>
            <person name="Vollmers J."/>
            <person name="Rivas-Marin E."/>
            <person name="Kohn T."/>
            <person name="Peeters S.H."/>
            <person name="Heuer A."/>
            <person name="Rast P."/>
            <person name="Oberbeckmann S."/>
            <person name="Bunk B."/>
            <person name="Jeske O."/>
            <person name="Meyerdierks A."/>
            <person name="Storesund J.E."/>
            <person name="Kallscheuer N."/>
            <person name="Luecker S."/>
            <person name="Lage O.M."/>
            <person name="Pohl T."/>
            <person name="Merkel B.J."/>
            <person name="Hornburger P."/>
            <person name="Mueller R.-W."/>
            <person name="Bruemmer F."/>
            <person name="Labrenz M."/>
            <person name="Spormann A.M."/>
            <person name="Op den Camp H."/>
            <person name="Overmann J."/>
            <person name="Amann R."/>
            <person name="Jetten M.S.M."/>
            <person name="Mascher T."/>
            <person name="Medema M.H."/>
            <person name="Devos D.P."/>
            <person name="Kaster A.-K."/>
            <person name="Ovreas L."/>
            <person name="Rohde M."/>
            <person name="Galperin M.Y."/>
            <person name="Jogler C."/>
        </authorList>
    </citation>
    <scope>NUCLEOTIDE SEQUENCE [LARGE SCALE GENOMIC DNA]</scope>
    <source>
        <strain evidence="2 3">ETA_A8</strain>
    </source>
</reference>
<sequence precursor="true">MPGIRSAAAFRAYRRGFTLVELLVVIAIIGVLVALLLPAVQAARESARRASCTNNIKQTLIGLHNYHDAHQRFPSGGIAYGWCRYPGAPNNWGPKSVHNLNGLVLLLPFLEQIAHYNKYDMKASAANITVGNDGCCSPTATVGTLAGDAVASGNAKIVSQRLKIFNCPSDSGDPWLPPSSYYGISTDPLYKGAKTNYDFSAINNYDCDQWNRSANTSTRRLFGENSNSRIADITDGTSSTAAIVESTFDVYNGRCSAWGFRGWVMTGNDIGSTRGINNWTYVGATPPIIPKTGRLGSWGSPGSLHPGGCMIGLADGAVIFIAETTDQTVRDRIAMIADGNPVSLP</sequence>
<protein>
    <submittedName>
        <fullName evidence="2">Putative major pilin subunit</fullName>
    </submittedName>
</protein>
<dbReference type="InterPro" id="IPR027558">
    <property type="entry name" value="Pre_pil_HX9DG_C"/>
</dbReference>
<dbReference type="PROSITE" id="PS00409">
    <property type="entry name" value="PROKAR_NTER_METHYL"/>
    <property type="match status" value="1"/>
</dbReference>
<dbReference type="RefSeq" id="WP_145087103.1">
    <property type="nucleotide sequence ID" value="NZ_CP036274.1"/>
</dbReference>
<dbReference type="OrthoDB" id="241095at2"/>
<evidence type="ECO:0000313" key="2">
    <source>
        <dbReference type="EMBL" id="QDU26481.1"/>
    </source>
</evidence>
<keyword evidence="3" id="KW-1185">Reference proteome</keyword>
<dbReference type="SUPFAM" id="SSF54523">
    <property type="entry name" value="Pili subunits"/>
    <property type="match status" value="1"/>
</dbReference>
<dbReference type="AlphaFoldDB" id="A0A517Y8F8"/>
<organism evidence="2 3">
    <name type="scientific">Anatilimnocola aggregata</name>
    <dbReference type="NCBI Taxonomy" id="2528021"/>
    <lineage>
        <taxon>Bacteria</taxon>
        <taxon>Pseudomonadati</taxon>
        <taxon>Planctomycetota</taxon>
        <taxon>Planctomycetia</taxon>
        <taxon>Pirellulales</taxon>
        <taxon>Pirellulaceae</taxon>
        <taxon>Anatilimnocola</taxon>
    </lineage>
</organism>
<dbReference type="Pfam" id="PF07596">
    <property type="entry name" value="SBP_bac_10"/>
    <property type="match status" value="1"/>
</dbReference>
<dbReference type="Gene3D" id="3.30.700.10">
    <property type="entry name" value="Glycoprotein, Type 4 Pilin"/>
    <property type="match status" value="1"/>
</dbReference>
<dbReference type="InterPro" id="IPR011453">
    <property type="entry name" value="DUF1559"/>
</dbReference>
<evidence type="ECO:0000259" key="1">
    <source>
        <dbReference type="Pfam" id="PF07596"/>
    </source>
</evidence>
<dbReference type="PANTHER" id="PTHR30093:SF2">
    <property type="entry name" value="TYPE II SECRETION SYSTEM PROTEIN H"/>
    <property type="match status" value="1"/>
</dbReference>
<dbReference type="Proteomes" id="UP000315017">
    <property type="component" value="Chromosome"/>
</dbReference>
<gene>
    <name evidence="2" type="ORF">ETAA8_15590</name>
</gene>
<dbReference type="InterPro" id="IPR012902">
    <property type="entry name" value="N_methyl_site"/>
</dbReference>
<name>A0A517Y8F8_9BACT</name>